<gene>
    <name evidence="3" type="ORF">F4U95_13500</name>
    <name evidence="2" type="ORF">F4U96_12370</name>
</gene>
<protein>
    <submittedName>
        <fullName evidence="3">Alpha/beta hydrolase</fullName>
    </submittedName>
</protein>
<feature type="region of interest" description="Disordered" evidence="1">
    <location>
        <begin position="1"/>
        <end position="23"/>
    </location>
</feature>
<reference evidence="4 5" key="1">
    <citation type="submission" date="2019-09" db="EMBL/GenBank/DDBJ databases">
        <authorList>
            <person name="Feng G."/>
        </authorList>
    </citation>
    <scope>NUCLEOTIDE SEQUENCE [LARGE SCALE GENOMIC DNA]</scope>
    <source>
        <strain evidence="3 4">KACC 19283</strain>
        <strain evidence="2 5">KACC 19284</strain>
    </source>
</reference>
<keyword evidence="5" id="KW-1185">Reference proteome</keyword>
<dbReference type="InterPro" id="IPR051321">
    <property type="entry name" value="PHA/PHB_synthase"/>
</dbReference>
<dbReference type="Proteomes" id="UP000325933">
    <property type="component" value="Unassembled WGS sequence"/>
</dbReference>
<keyword evidence="3" id="KW-0378">Hydrolase</keyword>
<accession>A0A5J5I1D1</accession>
<evidence type="ECO:0000313" key="4">
    <source>
        <dbReference type="Proteomes" id="UP000325933"/>
    </source>
</evidence>
<evidence type="ECO:0000313" key="2">
    <source>
        <dbReference type="EMBL" id="KAA9016363.1"/>
    </source>
</evidence>
<evidence type="ECO:0000256" key="1">
    <source>
        <dbReference type="SAM" id="MobiDB-lite"/>
    </source>
</evidence>
<name>A0A5J5I1D1_9SPHN</name>
<sequence length="362" mass="39021">MDSSPTPDHLALAQGDAAPQHGPRPLPLFLNILWRETENDPDLRRRAFQGLRKYQDAMRPPAPPQARCVATAGPARLLQYGAASDRNPVVFIPSLINPPRVLDLSESRSLLRHMGAAGHDAYLLDWGTPSAQDAMLGLDGHVTDRLLLLLAGLPRPPILVGYCLGGSLALGAAALQSFPAVATIAAPWHFDAFASDDLDLIAGLWRGARPMCERIGYVPMEVMQSGFWAMDPVRTIRKYAAFADAAPGSDAERAFLAVEDWANGGAPLTFAAGRDLFDHLYAGNLSGTGRWQIDGQTVDPSTLSCPTLSIVSATDRIVPATAGPRLREERRFSLGHVGMVVGGRAREMLWEPLSLWLSSHGA</sequence>
<evidence type="ECO:0000313" key="3">
    <source>
        <dbReference type="EMBL" id="KAA9028934.1"/>
    </source>
</evidence>
<dbReference type="PANTHER" id="PTHR36837:SF2">
    <property type="entry name" value="POLY(3-HYDROXYALKANOATE) POLYMERASE SUBUNIT PHAC"/>
    <property type="match status" value="1"/>
</dbReference>
<dbReference type="EMBL" id="VYQB01000008">
    <property type="protein sequence ID" value="KAA9016363.1"/>
    <property type="molecule type" value="Genomic_DNA"/>
</dbReference>
<comment type="caution">
    <text evidence="3">The sequence shown here is derived from an EMBL/GenBank/DDBJ whole genome shotgun (WGS) entry which is preliminary data.</text>
</comment>
<dbReference type="PANTHER" id="PTHR36837">
    <property type="entry name" value="POLY(3-HYDROXYALKANOATE) POLYMERASE SUBUNIT PHAC"/>
    <property type="match status" value="1"/>
</dbReference>
<proteinExistence type="predicted"/>
<evidence type="ECO:0000313" key="5">
    <source>
        <dbReference type="Proteomes" id="UP000326364"/>
    </source>
</evidence>
<dbReference type="InterPro" id="IPR029058">
    <property type="entry name" value="AB_hydrolase_fold"/>
</dbReference>
<dbReference type="RefSeq" id="WP_150426027.1">
    <property type="nucleotide sequence ID" value="NZ_VYQA01000009.1"/>
</dbReference>
<dbReference type="AlphaFoldDB" id="A0A5J5I1D1"/>
<dbReference type="SUPFAM" id="SSF53474">
    <property type="entry name" value="alpha/beta-Hydrolases"/>
    <property type="match status" value="1"/>
</dbReference>
<dbReference type="EMBL" id="VYQA01000009">
    <property type="protein sequence ID" value="KAA9028934.1"/>
    <property type="molecule type" value="Genomic_DNA"/>
</dbReference>
<dbReference type="Proteomes" id="UP000326364">
    <property type="component" value="Unassembled WGS sequence"/>
</dbReference>
<organism evidence="3 4">
    <name type="scientific">Sphingobium limneticum</name>
    <dbReference type="NCBI Taxonomy" id="1007511"/>
    <lineage>
        <taxon>Bacteria</taxon>
        <taxon>Pseudomonadati</taxon>
        <taxon>Pseudomonadota</taxon>
        <taxon>Alphaproteobacteria</taxon>
        <taxon>Sphingomonadales</taxon>
        <taxon>Sphingomonadaceae</taxon>
        <taxon>Sphingobium</taxon>
    </lineage>
</organism>
<dbReference type="GO" id="GO:0016787">
    <property type="term" value="F:hydrolase activity"/>
    <property type="evidence" value="ECO:0007669"/>
    <property type="project" value="UniProtKB-KW"/>
</dbReference>
<dbReference type="Gene3D" id="3.40.50.1820">
    <property type="entry name" value="alpha/beta hydrolase"/>
    <property type="match status" value="1"/>
</dbReference>